<dbReference type="PANTHER" id="PTHR21266">
    <property type="entry name" value="IRON-SULFUR DOMAIN CONTAINING PROTEIN"/>
    <property type="match status" value="1"/>
</dbReference>
<dbReference type="SUPFAM" id="SSF55961">
    <property type="entry name" value="Bet v1-like"/>
    <property type="match status" value="1"/>
</dbReference>
<dbReference type="CDD" id="cd03469">
    <property type="entry name" value="Rieske_RO_Alpha_N"/>
    <property type="match status" value="1"/>
</dbReference>
<dbReference type="PROSITE" id="PS51296">
    <property type="entry name" value="RIESKE"/>
    <property type="match status" value="1"/>
</dbReference>
<dbReference type="PANTHER" id="PTHR21266:SF60">
    <property type="entry name" value="3-KETOSTEROID-9-ALPHA-MONOOXYGENASE, OXYGENASE COMPONENT"/>
    <property type="match status" value="1"/>
</dbReference>
<keyword evidence="7" id="KW-0223">Dioxygenase</keyword>
<keyword evidence="5" id="KW-0411">Iron-sulfur</keyword>
<reference evidence="7 8" key="1">
    <citation type="submission" date="2021-08" db="EMBL/GenBank/DDBJ databases">
        <title>Draft genome sequence of Spirulina subsalsa with high tolerance to salinity and hype-accumulation of phycocyanin.</title>
        <authorList>
            <person name="Pei H."/>
            <person name="Jiang L."/>
        </authorList>
    </citation>
    <scope>NUCLEOTIDE SEQUENCE [LARGE SCALE GENOMIC DNA]</scope>
    <source>
        <strain evidence="7 8">FACHB-351</strain>
    </source>
</reference>
<feature type="domain" description="Rieske" evidence="6">
    <location>
        <begin position="13"/>
        <end position="117"/>
    </location>
</feature>
<dbReference type="Gene3D" id="2.102.10.10">
    <property type="entry name" value="Rieske [2Fe-2S] iron-sulphur domain"/>
    <property type="match status" value="1"/>
</dbReference>
<keyword evidence="4" id="KW-0408">Iron</keyword>
<keyword evidence="8" id="KW-1185">Reference proteome</keyword>
<evidence type="ECO:0000256" key="2">
    <source>
        <dbReference type="ARBA" id="ARBA00022723"/>
    </source>
</evidence>
<evidence type="ECO:0000256" key="4">
    <source>
        <dbReference type="ARBA" id="ARBA00023004"/>
    </source>
</evidence>
<dbReference type="Pfam" id="PF19112">
    <property type="entry name" value="VanA_C"/>
    <property type="match status" value="1"/>
</dbReference>
<evidence type="ECO:0000256" key="3">
    <source>
        <dbReference type="ARBA" id="ARBA00023002"/>
    </source>
</evidence>
<dbReference type="InterPro" id="IPR036922">
    <property type="entry name" value="Rieske_2Fe-2S_sf"/>
</dbReference>
<evidence type="ECO:0000313" key="8">
    <source>
        <dbReference type="Proteomes" id="UP001526426"/>
    </source>
</evidence>
<comment type="caution">
    <text evidence="7">The sequence shown here is derived from an EMBL/GenBank/DDBJ whole genome shotgun (WGS) entry which is preliminary data.</text>
</comment>
<dbReference type="EMBL" id="JAIHOM010000022">
    <property type="protein sequence ID" value="MCW6035884.1"/>
    <property type="molecule type" value="Genomic_DNA"/>
</dbReference>
<protein>
    <submittedName>
        <fullName evidence="7">Aromatic ring-hydroxylating dioxygenase subunit alpha</fullName>
    </submittedName>
</protein>
<keyword evidence="1" id="KW-0001">2Fe-2S</keyword>
<keyword evidence="2" id="KW-0479">Metal-binding</keyword>
<evidence type="ECO:0000313" key="7">
    <source>
        <dbReference type="EMBL" id="MCW6035884.1"/>
    </source>
</evidence>
<dbReference type="InterPro" id="IPR017941">
    <property type="entry name" value="Rieske_2Fe-2S"/>
</dbReference>
<sequence length="339" mass="38677">MLVTQQPVFKRFWYPVLPLNQLKDTPQSFQLLGQKIVLWLDEVGKPVAAADQCCHRSAQLSLGKVVNGNIACPYHGWQFNRTGACVKVPQLTDDAPIPTKYQIPTYSCQERYGYLWVCLGDPLQPIPEIPEAKDPNFRLIHEFYEPWNVAGIRVMENELDLAHPSFVHTSTFGSPDHTIPEELELTETDYGLTGQAILGVVNPELQQKNLKMGEGKTTRYFELDWFLPFTCRLRIRYPNGLVHVIVNTTTPISDSSSQIVQFCLRNDTEADTSAADVIAFDRQVTLEDKRILETTNYDVPLEMSREQHMMTDKPGLLIRRRFATLLKEHGETEQTLQTV</sequence>
<dbReference type="Proteomes" id="UP001526426">
    <property type="component" value="Unassembled WGS sequence"/>
</dbReference>
<gene>
    <name evidence="7" type="ORF">K4A83_06300</name>
</gene>
<keyword evidence="3" id="KW-0560">Oxidoreductase</keyword>
<evidence type="ECO:0000256" key="1">
    <source>
        <dbReference type="ARBA" id="ARBA00022714"/>
    </source>
</evidence>
<organism evidence="7 8">
    <name type="scientific">Spirulina subsalsa FACHB-351</name>
    <dbReference type="NCBI Taxonomy" id="234711"/>
    <lineage>
        <taxon>Bacteria</taxon>
        <taxon>Bacillati</taxon>
        <taxon>Cyanobacteriota</taxon>
        <taxon>Cyanophyceae</taxon>
        <taxon>Spirulinales</taxon>
        <taxon>Spirulinaceae</taxon>
        <taxon>Spirulina</taxon>
    </lineage>
</organism>
<dbReference type="SUPFAM" id="SSF50022">
    <property type="entry name" value="ISP domain"/>
    <property type="match status" value="1"/>
</dbReference>
<accession>A0ABT3L303</accession>
<dbReference type="Gene3D" id="3.90.380.10">
    <property type="entry name" value="Naphthalene 1,2-dioxygenase Alpha Subunit, Chain A, domain 1"/>
    <property type="match status" value="1"/>
</dbReference>
<dbReference type="RefSeq" id="WP_265263600.1">
    <property type="nucleotide sequence ID" value="NZ_JAIHOM010000022.1"/>
</dbReference>
<proteinExistence type="predicted"/>
<dbReference type="InterPro" id="IPR044043">
    <property type="entry name" value="VanA_C_cat"/>
</dbReference>
<dbReference type="Pfam" id="PF00355">
    <property type="entry name" value="Rieske"/>
    <property type="match status" value="1"/>
</dbReference>
<name>A0ABT3L303_9CYAN</name>
<dbReference type="GO" id="GO:0051213">
    <property type="term" value="F:dioxygenase activity"/>
    <property type="evidence" value="ECO:0007669"/>
    <property type="project" value="UniProtKB-KW"/>
</dbReference>
<evidence type="ECO:0000256" key="5">
    <source>
        <dbReference type="ARBA" id="ARBA00023014"/>
    </source>
</evidence>
<dbReference type="InterPro" id="IPR050584">
    <property type="entry name" value="Cholesterol_7-desaturase"/>
</dbReference>
<evidence type="ECO:0000259" key="6">
    <source>
        <dbReference type="PROSITE" id="PS51296"/>
    </source>
</evidence>